<feature type="transmembrane region" description="Helical" evidence="1">
    <location>
        <begin position="12"/>
        <end position="28"/>
    </location>
</feature>
<accession>A0A1V0SCX3</accession>
<evidence type="ECO:0000256" key="1">
    <source>
        <dbReference type="SAM" id="Phobius"/>
    </source>
</evidence>
<keyword evidence="1" id="KW-0812">Transmembrane</keyword>
<organism evidence="2">
    <name type="scientific">Indivirus ILV1</name>
    <dbReference type="NCBI Taxonomy" id="1977633"/>
    <lineage>
        <taxon>Viruses</taxon>
        <taxon>Varidnaviria</taxon>
        <taxon>Bamfordvirae</taxon>
        <taxon>Nucleocytoviricota</taxon>
        <taxon>Megaviricetes</taxon>
        <taxon>Imitervirales</taxon>
        <taxon>Mimiviridae</taxon>
        <taxon>Klosneuvirinae</taxon>
        <taxon>Indivirus</taxon>
    </lineage>
</organism>
<keyword evidence="1" id="KW-0472">Membrane</keyword>
<dbReference type="EMBL" id="KY684085">
    <property type="protein sequence ID" value="ARF09508.1"/>
    <property type="molecule type" value="Genomic_DNA"/>
</dbReference>
<keyword evidence="1" id="KW-1133">Transmembrane helix</keyword>
<name>A0A1V0SCX3_9VIRU</name>
<protein>
    <submittedName>
        <fullName evidence="2">Uncharacterized protein</fullName>
    </submittedName>
</protein>
<proteinExistence type="predicted"/>
<evidence type="ECO:0000313" key="2">
    <source>
        <dbReference type="EMBL" id="ARF09508.1"/>
    </source>
</evidence>
<sequence>MLNLTLNHILKYLSVAVIVAIILNVAPGEKLEPTHVAGIAVSAAIFTFLLDLIGNYFGMELMSNVQPYDPYNIYNIAGRELETNEAMDPRRYQYIDRQMDEDAYKNETGLPGYYLVNNGEYNDGNVPYDTSSELINVSRKLNLDKESYNSAMAPCNVFTPEVGKDRPYPNVEPIQSLNM</sequence>
<gene>
    <name evidence="2" type="ORF">Indivirus_1_131</name>
</gene>
<reference evidence="2" key="1">
    <citation type="journal article" date="2017" name="Science">
        <title>Giant viruses with an expanded complement of translation system components.</title>
        <authorList>
            <person name="Schulz F."/>
            <person name="Yutin N."/>
            <person name="Ivanova N.N."/>
            <person name="Ortega D.R."/>
            <person name="Lee T.K."/>
            <person name="Vierheilig J."/>
            <person name="Daims H."/>
            <person name="Horn M."/>
            <person name="Wagner M."/>
            <person name="Jensen G.J."/>
            <person name="Kyrpides N.C."/>
            <person name="Koonin E.V."/>
            <person name="Woyke T."/>
        </authorList>
    </citation>
    <scope>NUCLEOTIDE SEQUENCE</scope>
    <source>
        <strain evidence="2">ILV1</strain>
    </source>
</reference>
<feature type="transmembrane region" description="Helical" evidence="1">
    <location>
        <begin position="34"/>
        <end position="53"/>
    </location>
</feature>